<dbReference type="PANTHER" id="PTHR34389">
    <property type="entry name" value="L-RHAMNOSE MUTAROTASE"/>
    <property type="match status" value="1"/>
</dbReference>
<dbReference type="InterPro" id="IPR008000">
    <property type="entry name" value="Rham/fucose_mutarotase"/>
</dbReference>
<proteinExistence type="predicted"/>
<dbReference type="GO" id="GO:0019301">
    <property type="term" value="P:rhamnose catabolic process"/>
    <property type="evidence" value="ECO:0007669"/>
    <property type="project" value="TreeGrafter"/>
</dbReference>
<dbReference type="InterPro" id="IPR011008">
    <property type="entry name" value="Dimeric_a/b-barrel"/>
</dbReference>
<protein>
    <submittedName>
        <fullName evidence="1">Unannotated protein</fullName>
    </submittedName>
</protein>
<dbReference type="EMBL" id="CAFABD010000029">
    <property type="protein sequence ID" value="CAB4820094.1"/>
    <property type="molecule type" value="Genomic_DNA"/>
</dbReference>
<dbReference type="Gene3D" id="3.30.70.100">
    <property type="match status" value="1"/>
</dbReference>
<reference evidence="1" key="1">
    <citation type="submission" date="2020-05" db="EMBL/GenBank/DDBJ databases">
        <authorList>
            <person name="Chiriac C."/>
            <person name="Salcher M."/>
            <person name="Ghai R."/>
            <person name="Kavagutti S V."/>
        </authorList>
    </citation>
    <scope>NUCLEOTIDE SEQUENCE</scope>
</reference>
<evidence type="ECO:0000313" key="1">
    <source>
        <dbReference type="EMBL" id="CAB4820094.1"/>
    </source>
</evidence>
<name>A0A6J6ZHE6_9ZZZZ</name>
<organism evidence="1">
    <name type="scientific">freshwater metagenome</name>
    <dbReference type="NCBI Taxonomy" id="449393"/>
    <lineage>
        <taxon>unclassified sequences</taxon>
        <taxon>metagenomes</taxon>
        <taxon>ecological metagenomes</taxon>
    </lineage>
</organism>
<gene>
    <name evidence="1" type="ORF">UFOPK3166_00306</name>
    <name evidence="2" type="ORF">UFOPK4035_00501</name>
</gene>
<dbReference type="Pfam" id="PF05336">
    <property type="entry name" value="rhaM"/>
    <property type="match status" value="1"/>
</dbReference>
<dbReference type="GO" id="GO:0016857">
    <property type="term" value="F:racemase and epimerase activity, acting on carbohydrates and derivatives"/>
    <property type="evidence" value="ECO:0007669"/>
    <property type="project" value="InterPro"/>
</dbReference>
<evidence type="ECO:0000313" key="2">
    <source>
        <dbReference type="EMBL" id="CAB4996167.1"/>
    </source>
</evidence>
<dbReference type="EMBL" id="CAFBOX010000064">
    <property type="protein sequence ID" value="CAB4996167.1"/>
    <property type="molecule type" value="Genomic_DNA"/>
</dbReference>
<sequence>MERVGFRLQLRTEMLDEYVLHHTKVWPDMLAALEKTGWHNYSLFLDRSDGSLFGYFETPDLQAALAGMASEEVNERWQKFMAPFFLELGDKRADEGFISLENVFYLK</sequence>
<dbReference type="SUPFAM" id="SSF54909">
    <property type="entry name" value="Dimeric alpha+beta barrel"/>
    <property type="match status" value="1"/>
</dbReference>
<dbReference type="PANTHER" id="PTHR34389:SF2">
    <property type="entry name" value="L-RHAMNOSE MUTAROTASE"/>
    <property type="match status" value="1"/>
</dbReference>
<dbReference type="AlphaFoldDB" id="A0A6J6ZHE6"/>
<accession>A0A6J6ZHE6</accession>